<comment type="caution">
    <text evidence="2">The sequence shown here is derived from an EMBL/GenBank/DDBJ whole genome shotgun (WGS) entry which is preliminary data.</text>
</comment>
<feature type="region of interest" description="Disordered" evidence="1">
    <location>
        <begin position="612"/>
        <end position="635"/>
    </location>
</feature>
<protein>
    <submittedName>
        <fullName evidence="2">Pt repeat family protein</fullName>
    </submittedName>
</protein>
<feature type="compositionally biased region" description="Polar residues" evidence="1">
    <location>
        <begin position="1143"/>
        <end position="1164"/>
    </location>
</feature>
<feature type="region of interest" description="Disordered" evidence="1">
    <location>
        <begin position="1142"/>
        <end position="1191"/>
    </location>
</feature>
<reference evidence="2 3" key="1">
    <citation type="submission" date="2020-05" db="EMBL/GenBank/DDBJ databases">
        <title>Ceratocystis lukuohia genome.</title>
        <authorList>
            <person name="Harrington T.C."/>
            <person name="Kim K."/>
            <person name="Mayers C.G."/>
        </authorList>
    </citation>
    <scope>NUCLEOTIDE SEQUENCE [LARGE SCALE GENOMIC DNA]</scope>
    <source>
        <strain evidence="2 3">C4212</strain>
    </source>
</reference>
<dbReference type="Proteomes" id="UP001610728">
    <property type="component" value="Unassembled WGS sequence"/>
</dbReference>
<dbReference type="EMBL" id="JABSNW010000003">
    <property type="protein sequence ID" value="KAL2889418.1"/>
    <property type="molecule type" value="Genomic_DNA"/>
</dbReference>
<feature type="compositionally biased region" description="Polar residues" evidence="1">
    <location>
        <begin position="718"/>
        <end position="733"/>
    </location>
</feature>
<accession>A0ABR4MMA9</accession>
<proteinExistence type="predicted"/>
<feature type="region of interest" description="Disordered" evidence="1">
    <location>
        <begin position="1412"/>
        <end position="1458"/>
    </location>
</feature>
<feature type="region of interest" description="Disordered" evidence="1">
    <location>
        <begin position="867"/>
        <end position="894"/>
    </location>
</feature>
<evidence type="ECO:0000313" key="3">
    <source>
        <dbReference type="Proteomes" id="UP001610728"/>
    </source>
</evidence>
<evidence type="ECO:0000256" key="1">
    <source>
        <dbReference type="SAM" id="MobiDB-lite"/>
    </source>
</evidence>
<dbReference type="GeneID" id="98117736"/>
<feature type="compositionally biased region" description="Polar residues" evidence="1">
    <location>
        <begin position="695"/>
        <end position="712"/>
    </location>
</feature>
<sequence length="1484" mass="160899">MTCDVQPQRNFSVLGTRRKFPLVSRKPVRVGIASLVVKVAIQFQSPTQMDYSRTYNASSSLDCNDDEIFTALIRRLEHNSAELLTRKDPTALEGCRGYGDEKPLRYDLTFTLSRPRDTPVRRVFRCFQSEPLTMDDTRNIIISTDYMIGAFLQRHDPNFQWLNGPVRENQSTVQTLEHKTFGPASVDCVPQSHFIERTQSFEFIPGYIIDVAFLSASANHRPPLWNKSLRIASRQPTPATAAAAESLMLTISENIQNTLDRNKHASQAIDGSRHSESAVCIKLRICNSLGPSLDHLAQTIAPSQTQPYSFNGTYCQQLMDEVEAIASKARDDMDCSISSVNDLEINVLDIHGPDWSINTPFAIALDSTTIYYQRTVEALLERLQSGIAEALKSTSLSVGLSIHKRGHLILDKMVTSRTSTFPETPKRQSKNKNDIISRLQERMVADIAAVCKDTCSLDQNIQMPNLKVAVPTLQPSRKSSFLSRASSLISLQANVAETSYSPLAKASLLKSHHIRTHSSATLGSFDDFTITPPTTPGLISSATSPQESMLATPSGFSLLASPGIHSITDHDDAYALQRRRLNKSPSPKGSSTLENTNYREDCVAFYPLDSHSQRHVSRPSTPEPVGSSARVSFSSPQPSPRFYNVCRVDPDFQQVNSCDLDNLSDIFAPEARCPQLYRPNSISELLSASTPIFTKTRPSFESSPMEASQPVTGKQRANDTPSLTSSDESSRVQVSGPAKESSEATLSTAMLDVCSSTKFLRPDKNSVFEHGEQALPLAQDDHIQLLPSTGDHSPQLDPNFPPINLATVLEEIEADGQDDGGQDVSVLISDSDRVNSATAHQPVLSSNLESIPPDSFISNSISMYSVPDNDSSVSESLSSNSTVSSVDQPCSKGRESLVSTVTSGDPSESTFENLQLSCEEDIAAHRQPERLREGALQDAVELVGEAPSDPESEETDLDTEISVQLELVESRDLQASPVGLGTLATNEDMLLRSGPPLSQAVDLVLAKADFGEVESDKLQIIPLNHDYHPQEAHISAPLLAYESSNAITMGGSAASEQEASTSPADTLAFLEHSLSVLENVIGDFEETGPLSVKSSSMTTEASSENNISSVQDISASQKLSSENLGLHDLGISDYAIIDSSASEAGSEQPSTALIVSPKSNSGILNSGKDDDNVSLFRPKSRSPGHGSTKNLALSRRYSSLAAPAPTSLISSTSRLKLTPGPSSPHQRHFSVLTAGTLGLYNETSTRPSLREMFISGVSGPFHRRRSSMPWQMSNRGLSPAWSAPTSFSVQPATQTLLTNTPPQQSSQETINFRGNPKHALKETAQPKVSEDAALAESRSTKQGMLLDDFDVTTATKTTAFCPSLLFSIASQHPHIPRPMAKNDLLTHHTISLFLVSTALAVQRITLHPSFLASSATSPSHSPSSSNTSSGNLGLGLNSGRIRSLSSPHRSSSLGLSTGASQTPHFYLHPSLRQNWKPSPLVNGQ</sequence>
<gene>
    <name evidence="2" type="ORF">HOO65_030919</name>
</gene>
<evidence type="ECO:0000313" key="2">
    <source>
        <dbReference type="EMBL" id="KAL2889418.1"/>
    </source>
</evidence>
<feature type="compositionally biased region" description="Low complexity" evidence="1">
    <location>
        <begin position="871"/>
        <end position="886"/>
    </location>
</feature>
<feature type="region of interest" description="Disordered" evidence="1">
    <location>
        <begin position="695"/>
        <end position="745"/>
    </location>
</feature>
<organism evidence="2 3">
    <name type="scientific">Ceratocystis lukuohia</name>
    <dbReference type="NCBI Taxonomy" id="2019550"/>
    <lineage>
        <taxon>Eukaryota</taxon>
        <taxon>Fungi</taxon>
        <taxon>Dikarya</taxon>
        <taxon>Ascomycota</taxon>
        <taxon>Pezizomycotina</taxon>
        <taxon>Sordariomycetes</taxon>
        <taxon>Hypocreomycetidae</taxon>
        <taxon>Microascales</taxon>
        <taxon>Ceratocystidaceae</taxon>
        <taxon>Ceratocystis</taxon>
    </lineage>
</organism>
<keyword evidence="3" id="KW-1185">Reference proteome</keyword>
<dbReference type="RefSeq" id="XP_070860598.1">
    <property type="nucleotide sequence ID" value="XM_071000522.1"/>
</dbReference>
<feature type="compositionally biased region" description="Low complexity" evidence="1">
    <location>
        <begin position="1412"/>
        <end position="1456"/>
    </location>
</feature>
<name>A0ABR4MMA9_9PEZI</name>